<feature type="non-terminal residue" evidence="2">
    <location>
        <position position="1"/>
    </location>
</feature>
<feature type="region of interest" description="Disordered" evidence="1">
    <location>
        <begin position="1"/>
        <end position="28"/>
    </location>
</feature>
<feature type="region of interest" description="Disordered" evidence="1">
    <location>
        <begin position="60"/>
        <end position="119"/>
    </location>
</feature>
<evidence type="ECO:0000313" key="2">
    <source>
        <dbReference type="EMBL" id="CAA9456458.1"/>
    </source>
</evidence>
<name>A0A6J4QYY2_9ACTN</name>
<dbReference type="EMBL" id="CADCUW010000694">
    <property type="protein sequence ID" value="CAA9456458.1"/>
    <property type="molecule type" value="Genomic_DNA"/>
</dbReference>
<reference evidence="2" key="1">
    <citation type="submission" date="2020-02" db="EMBL/GenBank/DDBJ databases">
        <authorList>
            <person name="Meier V. D."/>
        </authorList>
    </citation>
    <scope>NUCLEOTIDE SEQUENCE</scope>
    <source>
        <strain evidence="2">AVDCRST_MAG01</strain>
    </source>
</reference>
<accession>A0A6J4QYY2</accession>
<sequence length="119" mass="12722">WHLLSSPMTRASSSGSPTACRPAWTAPPPGCICRCRATAGTRGTSPRCEGYGCPSRLSCTWGSSTRPTAWRGPGGGSPPRERRWPSSASPRNAGSAAETPRPSRRCLSSTRRLRRRATP</sequence>
<feature type="compositionally biased region" description="Polar residues" evidence="1">
    <location>
        <begin position="1"/>
        <end position="17"/>
    </location>
</feature>
<gene>
    <name evidence="2" type="ORF">AVDCRST_MAG01-01-5256</name>
</gene>
<protein>
    <submittedName>
        <fullName evidence="2">Uncharacterized protein</fullName>
    </submittedName>
</protein>
<proteinExistence type="predicted"/>
<feature type="non-terminal residue" evidence="2">
    <location>
        <position position="119"/>
    </location>
</feature>
<evidence type="ECO:0000256" key="1">
    <source>
        <dbReference type="SAM" id="MobiDB-lite"/>
    </source>
</evidence>
<organism evidence="2">
    <name type="scientific">uncultured Rubrobacteraceae bacterium</name>
    <dbReference type="NCBI Taxonomy" id="349277"/>
    <lineage>
        <taxon>Bacteria</taxon>
        <taxon>Bacillati</taxon>
        <taxon>Actinomycetota</taxon>
        <taxon>Rubrobacteria</taxon>
        <taxon>Rubrobacterales</taxon>
        <taxon>Rubrobacteraceae</taxon>
        <taxon>environmental samples</taxon>
    </lineage>
</organism>
<dbReference type="AlphaFoldDB" id="A0A6J4QYY2"/>